<organism evidence="2 3">
    <name type="scientific">Globodera rostochiensis</name>
    <name type="common">Golden nematode worm</name>
    <name type="synonym">Heterodera rostochiensis</name>
    <dbReference type="NCBI Taxonomy" id="31243"/>
    <lineage>
        <taxon>Eukaryota</taxon>
        <taxon>Metazoa</taxon>
        <taxon>Ecdysozoa</taxon>
        <taxon>Nematoda</taxon>
        <taxon>Chromadorea</taxon>
        <taxon>Rhabditida</taxon>
        <taxon>Tylenchina</taxon>
        <taxon>Tylenchomorpha</taxon>
        <taxon>Tylenchoidea</taxon>
        <taxon>Heteroderidae</taxon>
        <taxon>Heteroderinae</taxon>
        <taxon>Globodera</taxon>
    </lineage>
</organism>
<evidence type="ECO:0000313" key="3">
    <source>
        <dbReference type="WBParaSite" id="Gr19_v10_g14089.t1"/>
    </source>
</evidence>
<keyword evidence="2" id="KW-1185">Reference proteome</keyword>
<proteinExistence type="predicted"/>
<feature type="region of interest" description="Disordered" evidence="1">
    <location>
        <begin position="30"/>
        <end position="52"/>
    </location>
</feature>
<name>A0A914H6B1_GLORO</name>
<evidence type="ECO:0000256" key="1">
    <source>
        <dbReference type="SAM" id="MobiDB-lite"/>
    </source>
</evidence>
<accession>A0A914H6B1</accession>
<dbReference type="Proteomes" id="UP000887572">
    <property type="component" value="Unplaced"/>
</dbReference>
<dbReference type="WBParaSite" id="Gr19_v10_g14089.t1">
    <property type="protein sequence ID" value="Gr19_v10_g14089.t1"/>
    <property type="gene ID" value="Gr19_v10_g14089"/>
</dbReference>
<protein>
    <submittedName>
        <fullName evidence="3">Uncharacterized protein</fullName>
    </submittedName>
</protein>
<evidence type="ECO:0000313" key="2">
    <source>
        <dbReference type="Proteomes" id="UP000887572"/>
    </source>
</evidence>
<reference evidence="3" key="1">
    <citation type="submission" date="2022-11" db="UniProtKB">
        <authorList>
            <consortium name="WormBaseParasite"/>
        </authorList>
    </citation>
    <scope>IDENTIFICATION</scope>
</reference>
<sequence>MRAGERAKRAERVHGMWRGERGHARCLRAGERAKRAERHHHPDSAASTNVVHRMAHTLVPEPSFYD</sequence>
<dbReference type="AlphaFoldDB" id="A0A914H6B1"/>